<gene>
    <name evidence="1" type="ORF">OC696_02100</name>
</gene>
<dbReference type="RefSeq" id="WP_215419693.1">
    <property type="nucleotide sequence ID" value="NZ_JALQCT010000021.1"/>
</dbReference>
<name>A0A9K3STI6_9MOLU</name>
<proteinExistence type="predicted"/>
<dbReference type="Proteomes" id="UP001170651">
    <property type="component" value="Unassembled WGS sequence"/>
</dbReference>
<organism evidence="1 2">
    <name type="scientific">Candidatus Phytoplasma australasiaticum subsp. australasiaticum</name>
    <dbReference type="NCBI Taxonomy" id="2832407"/>
    <lineage>
        <taxon>Bacteria</taxon>
        <taxon>Bacillati</taxon>
        <taxon>Mycoplasmatota</taxon>
        <taxon>Mollicutes</taxon>
        <taxon>Acholeplasmatales</taxon>
        <taxon>Acholeplasmataceae</taxon>
        <taxon>Candidatus Phytoplasma</taxon>
        <taxon>16SrII (Peanut WB group)</taxon>
        <taxon>Candidatus Phytoplasma australasiaticum</taxon>
    </lineage>
</organism>
<keyword evidence="2" id="KW-1185">Reference proteome</keyword>
<evidence type="ECO:0000313" key="2">
    <source>
        <dbReference type="Proteomes" id="UP001170651"/>
    </source>
</evidence>
<accession>A0A9K3STI6</accession>
<evidence type="ECO:0000313" key="1">
    <source>
        <dbReference type="EMBL" id="MDO8054652.1"/>
    </source>
</evidence>
<dbReference type="AlphaFoldDB" id="A0A9K3STI6"/>
<reference evidence="1 2" key="1">
    <citation type="journal article" date="2023" name="Int. J. Syst. Evol. Microbiol.">
        <title>The observation of taxonomic boundaries for the 16SrII and 16SrXXV phytoplasmas using genome-based delimitation.</title>
        <authorList>
            <person name="Rodrigues Jardim B."/>
            <person name="Tran-Nguyen L.T.T."/>
            <person name="Gambley C."/>
            <person name="Al-Sadi A.M."/>
            <person name="Al-Subhi A.M."/>
            <person name="Foissac X."/>
            <person name="Salar P."/>
            <person name="Cai H."/>
            <person name="Yang J.Y."/>
            <person name="Davis R."/>
            <person name="Jones L."/>
            <person name="Rodoni B."/>
            <person name="Constable F.E."/>
        </authorList>
    </citation>
    <scope>NUCLEOTIDE SEQUENCE [LARGE SCALE GENOMIC DNA]</scope>
    <source>
        <strain evidence="1">BAWM-OMN-P26</strain>
    </source>
</reference>
<comment type="caution">
    <text evidence="1">The sequence shown here is derived from an EMBL/GenBank/DDBJ whole genome shotgun (WGS) entry which is preliminary data.</text>
</comment>
<dbReference type="EMBL" id="JAOSIW010000016">
    <property type="protein sequence ID" value="MDO8054652.1"/>
    <property type="molecule type" value="Genomic_DNA"/>
</dbReference>
<protein>
    <submittedName>
        <fullName evidence="1">Uncharacterized protein</fullName>
    </submittedName>
</protein>
<sequence length="211" mass="25512">MDKYLDGMNRNSYYKKQKQKVEPLFKKQDLLEKEIKEKNLPNYLNSKIIDNNFNTKLDNLSKKIIKNNNKLIKINQKILLNHIQIRSEQPFNLLYYIKKRYLSDYLNTDSDTDNHTNLNNYKRYSFDTKDNNKLYLYVKIRKNNMKTSQHLLTKDKNYYLGEAFVNNNNLKLTNFRLQLNHVSKTLSIFKDKHNNDNRKKTENNKKTSSDW</sequence>